<keyword evidence="2 4" id="KW-0378">Hydrolase</keyword>
<sequence>MTDVHTSTGGPHAPIEALWRAMPVTRMLDNGVDYADVLAMRRSTADGIAWDKAAEALATAQLERARAAERGGHPVTAFAAYRAAAADLLFAQMAFNFDCARKRSLYEAFTDAVGRAAALADPPWRREHIPFAGGRMNGWLLRPAATPIGAVIVFGGQSGWGAAYLPQADALLRRGMAVLLAEGPGQGESRLRHGILLDVDVRAAYSAFVDRALTVAPRAGLWGNSLGGLYAATTAAADHRVSAVCVNSAPAQPRLQRFRTFVEQAAAMLGTSDPDAIQANFDRIAFRPGVDRIRCPLLVLHGGADPIVRLDQQQPFLDAAHDATLRVWEDGEHTIYNHAQERTAYVADWFADRFHHTAAGDVM</sequence>
<dbReference type="PANTHER" id="PTHR22946">
    <property type="entry name" value="DIENELACTONE HYDROLASE DOMAIN-CONTAINING PROTEIN-RELATED"/>
    <property type="match status" value="1"/>
</dbReference>
<comment type="similarity">
    <text evidence="1">Belongs to the AB hydrolase superfamily.</text>
</comment>
<proteinExistence type="inferred from homology"/>
<dbReference type="GO" id="GO:0004252">
    <property type="term" value="F:serine-type endopeptidase activity"/>
    <property type="evidence" value="ECO:0007669"/>
    <property type="project" value="InterPro"/>
</dbReference>
<gene>
    <name evidence="4" type="ORF">FHS29_003860</name>
</gene>
<dbReference type="InterPro" id="IPR002471">
    <property type="entry name" value="Pept_S9_AS"/>
</dbReference>
<dbReference type="GO" id="GO:0006508">
    <property type="term" value="P:proteolysis"/>
    <property type="evidence" value="ECO:0007669"/>
    <property type="project" value="InterPro"/>
</dbReference>
<comment type="caution">
    <text evidence="4">The sequence shown here is derived from an EMBL/GenBank/DDBJ whole genome shotgun (WGS) entry which is preliminary data.</text>
</comment>
<dbReference type="EMBL" id="JACHJN010000005">
    <property type="protein sequence ID" value="MBB5957267.1"/>
    <property type="molecule type" value="Genomic_DNA"/>
</dbReference>
<dbReference type="InterPro" id="IPR001375">
    <property type="entry name" value="Peptidase_S9_cat"/>
</dbReference>
<dbReference type="RefSeq" id="WP_246440455.1">
    <property type="nucleotide sequence ID" value="NZ_JACHJN010000005.1"/>
</dbReference>
<keyword evidence="5" id="KW-1185">Reference proteome</keyword>
<dbReference type="InterPro" id="IPR050261">
    <property type="entry name" value="FrsA_esterase"/>
</dbReference>
<protein>
    <submittedName>
        <fullName evidence="4">Alpha-beta hydrolase superfamily lysophospholipase</fullName>
    </submittedName>
</protein>
<evidence type="ECO:0000256" key="2">
    <source>
        <dbReference type="ARBA" id="ARBA00022801"/>
    </source>
</evidence>
<evidence type="ECO:0000313" key="4">
    <source>
        <dbReference type="EMBL" id="MBB5957267.1"/>
    </source>
</evidence>
<name>A0A841CMF0_9PSEU</name>
<feature type="domain" description="Peptidase S9 prolyl oligopeptidase catalytic" evidence="3">
    <location>
        <begin position="200"/>
        <end position="355"/>
    </location>
</feature>
<organism evidence="4 5">
    <name type="scientific">Saccharothrix tamanrassetensis</name>
    <dbReference type="NCBI Taxonomy" id="1051531"/>
    <lineage>
        <taxon>Bacteria</taxon>
        <taxon>Bacillati</taxon>
        <taxon>Actinomycetota</taxon>
        <taxon>Actinomycetes</taxon>
        <taxon>Pseudonocardiales</taxon>
        <taxon>Pseudonocardiaceae</taxon>
        <taxon>Saccharothrix</taxon>
    </lineage>
</organism>
<dbReference type="SUPFAM" id="SSF53474">
    <property type="entry name" value="alpha/beta-Hydrolases"/>
    <property type="match status" value="1"/>
</dbReference>
<evidence type="ECO:0000313" key="5">
    <source>
        <dbReference type="Proteomes" id="UP000547510"/>
    </source>
</evidence>
<dbReference type="PROSITE" id="PS00708">
    <property type="entry name" value="PRO_ENDOPEP_SER"/>
    <property type="match status" value="1"/>
</dbReference>
<dbReference type="PANTHER" id="PTHR22946:SF12">
    <property type="entry name" value="CONIDIAL PIGMENT BIOSYNTHESIS PROTEIN AYG1 (AFU_ORTHOLOGUE AFUA_2G17550)"/>
    <property type="match status" value="1"/>
</dbReference>
<dbReference type="InterPro" id="IPR029058">
    <property type="entry name" value="AB_hydrolase_fold"/>
</dbReference>
<dbReference type="Gene3D" id="1.20.1440.110">
    <property type="entry name" value="acylaminoacyl peptidase"/>
    <property type="match status" value="1"/>
</dbReference>
<accession>A0A841CMF0</accession>
<reference evidence="4 5" key="1">
    <citation type="submission" date="2020-08" db="EMBL/GenBank/DDBJ databases">
        <title>Genomic Encyclopedia of Type Strains, Phase III (KMG-III): the genomes of soil and plant-associated and newly described type strains.</title>
        <authorList>
            <person name="Whitman W."/>
        </authorList>
    </citation>
    <scope>NUCLEOTIDE SEQUENCE [LARGE SCALE GENOMIC DNA]</scope>
    <source>
        <strain evidence="4 5">CECT 8640</strain>
    </source>
</reference>
<dbReference type="Gene3D" id="3.40.50.1820">
    <property type="entry name" value="alpha/beta hydrolase"/>
    <property type="match status" value="1"/>
</dbReference>
<dbReference type="AlphaFoldDB" id="A0A841CMF0"/>
<dbReference type="Proteomes" id="UP000547510">
    <property type="component" value="Unassembled WGS sequence"/>
</dbReference>
<dbReference type="Pfam" id="PF00326">
    <property type="entry name" value="Peptidase_S9"/>
    <property type="match status" value="1"/>
</dbReference>
<evidence type="ECO:0000256" key="1">
    <source>
        <dbReference type="ARBA" id="ARBA00008645"/>
    </source>
</evidence>
<evidence type="ECO:0000259" key="3">
    <source>
        <dbReference type="Pfam" id="PF00326"/>
    </source>
</evidence>